<reference evidence="2 3" key="1">
    <citation type="submission" date="2018-07" db="EMBL/GenBank/DDBJ databases">
        <title>Thalassococcus profundi sp. nov., a marine bacterium isolated from deep seawater of Okinawa Trough.</title>
        <authorList>
            <person name="Yu M."/>
        </authorList>
    </citation>
    <scope>NUCLEOTIDE SEQUENCE [LARGE SCALE GENOMIC DNA]</scope>
    <source>
        <strain evidence="2 3">WRAS1</strain>
    </source>
</reference>
<dbReference type="Gene3D" id="3.30.1540.10">
    <property type="entry name" value="formyl-coa transferase, domain 3"/>
    <property type="match status" value="1"/>
</dbReference>
<evidence type="ECO:0000256" key="1">
    <source>
        <dbReference type="SAM" id="MobiDB-lite"/>
    </source>
</evidence>
<dbReference type="InterPro" id="IPR003673">
    <property type="entry name" value="CoA-Trfase_fam_III"/>
</dbReference>
<dbReference type="InterPro" id="IPR023606">
    <property type="entry name" value="CoA-Trfase_III_dom_1_sf"/>
</dbReference>
<organism evidence="2 3">
    <name type="scientific">Thalassococcus profundi</name>
    <dbReference type="NCBI Taxonomy" id="2282382"/>
    <lineage>
        <taxon>Bacteria</taxon>
        <taxon>Pseudomonadati</taxon>
        <taxon>Pseudomonadota</taxon>
        <taxon>Alphaproteobacteria</taxon>
        <taxon>Rhodobacterales</taxon>
        <taxon>Roseobacteraceae</taxon>
        <taxon>Thalassococcus</taxon>
    </lineage>
</organism>
<dbReference type="GO" id="GO:0016740">
    <property type="term" value="F:transferase activity"/>
    <property type="evidence" value="ECO:0007669"/>
    <property type="project" value="UniProtKB-KW"/>
</dbReference>
<evidence type="ECO:0000313" key="3">
    <source>
        <dbReference type="Proteomes" id="UP000253977"/>
    </source>
</evidence>
<dbReference type="Proteomes" id="UP000253977">
    <property type="component" value="Unassembled WGS sequence"/>
</dbReference>
<dbReference type="SUPFAM" id="SSF89796">
    <property type="entry name" value="CoA-transferase family III (CaiB/BaiF)"/>
    <property type="match status" value="1"/>
</dbReference>
<comment type="caution">
    <text evidence="2">The sequence shown here is derived from an EMBL/GenBank/DDBJ whole genome shotgun (WGS) entry which is preliminary data.</text>
</comment>
<dbReference type="Gene3D" id="3.40.50.10540">
    <property type="entry name" value="Crotonobetainyl-coa:carnitine coa-transferase, domain 1"/>
    <property type="match status" value="1"/>
</dbReference>
<name>A0A369TJ33_9RHOB</name>
<feature type="region of interest" description="Disordered" evidence="1">
    <location>
        <begin position="321"/>
        <end position="345"/>
    </location>
</feature>
<dbReference type="EMBL" id="QPMK01000013">
    <property type="protein sequence ID" value="RDD65313.1"/>
    <property type="molecule type" value="Genomic_DNA"/>
</dbReference>
<dbReference type="PANTHER" id="PTHR48228">
    <property type="entry name" value="SUCCINYL-COA--D-CITRAMALATE COA-TRANSFERASE"/>
    <property type="match status" value="1"/>
</dbReference>
<accession>A0A369TJ33</accession>
<keyword evidence="3" id="KW-1185">Reference proteome</keyword>
<dbReference type="AlphaFoldDB" id="A0A369TJ33"/>
<evidence type="ECO:0000313" key="2">
    <source>
        <dbReference type="EMBL" id="RDD65313.1"/>
    </source>
</evidence>
<dbReference type="Pfam" id="PF02515">
    <property type="entry name" value="CoA_transf_3"/>
    <property type="match status" value="1"/>
</dbReference>
<dbReference type="PANTHER" id="PTHR48228:SF5">
    <property type="entry name" value="ALPHA-METHYLACYL-COA RACEMASE"/>
    <property type="match status" value="1"/>
</dbReference>
<protein>
    <submittedName>
        <fullName evidence="2">CoA transferase</fullName>
    </submittedName>
</protein>
<dbReference type="InterPro" id="IPR044855">
    <property type="entry name" value="CoA-Trfase_III_dom3_sf"/>
</dbReference>
<keyword evidence="2" id="KW-0808">Transferase</keyword>
<sequence length="360" mass="37642">MLQGIRIIEFEALGPAPFAGMLLADLGAEVIVVHRSGAARTPDKPEPNLLDRGKRSIALDLKDPGDLAIAQALIRSAQGLTEGLRPGVMERLGLGPEAAYALNPALVYGRMTGWGQTGPRAHQAGHDLNYLGLSGALFYAGLPGQVPGVPPTLLGDLGAGAMYLAVGMLAGLLRAKETGQGTVVDAAIVDGASHLMALLVSMQGQFSQTARGQSLLDGPHWSRCYACACGGHIAVQCLEPKFYALFLDRLGLDDDPAFAAQFDAGQWPTQTARMEALFASKPRAAWETLFEGTDACVAPVLSPAEAQADPHVAARRIWQDGAPAPAPRFDGQAPRPTSAAPARGADTAAILEELKTGGWT</sequence>
<proteinExistence type="predicted"/>
<dbReference type="RefSeq" id="WP_114511884.1">
    <property type="nucleotide sequence ID" value="NZ_QPMK01000013.1"/>
</dbReference>
<dbReference type="InterPro" id="IPR050509">
    <property type="entry name" value="CoA-transferase_III"/>
</dbReference>
<dbReference type="OrthoDB" id="7208981at2"/>
<gene>
    <name evidence="2" type="ORF">DU478_15530</name>
</gene>